<dbReference type="Proteomes" id="UP000676336">
    <property type="component" value="Unassembled WGS sequence"/>
</dbReference>
<name>A0A8S3CP36_9BILA</name>
<protein>
    <submittedName>
        <fullName evidence="1">Uncharacterized protein</fullName>
    </submittedName>
</protein>
<evidence type="ECO:0000313" key="1">
    <source>
        <dbReference type="EMBL" id="CAF4930263.1"/>
    </source>
</evidence>
<gene>
    <name evidence="1" type="ORF">SMN809_LOCUS53151</name>
</gene>
<reference evidence="1" key="1">
    <citation type="submission" date="2021-02" db="EMBL/GenBank/DDBJ databases">
        <authorList>
            <person name="Nowell W R."/>
        </authorList>
    </citation>
    <scope>NUCLEOTIDE SEQUENCE</scope>
</reference>
<dbReference type="EMBL" id="CAJOBI010182126">
    <property type="protein sequence ID" value="CAF4930263.1"/>
    <property type="molecule type" value="Genomic_DNA"/>
</dbReference>
<evidence type="ECO:0000313" key="2">
    <source>
        <dbReference type="Proteomes" id="UP000676336"/>
    </source>
</evidence>
<feature type="non-terminal residue" evidence="1">
    <location>
        <position position="47"/>
    </location>
</feature>
<accession>A0A8S3CP36</accession>
<comment type="caution">
    <text evidence="1">The sequence shown here is derived from an EMBL/GenBank/DDBJ whole genome shotgun (WGS) entry which is preliminary data.</text>
</comment>
<dbReference type="AlphaFoldDB" id="A0A8S3CP36"/>
<organism evidence="1 2">
    <name type="scientific">Rotaria magnacalcarata</name>
    <dbReference type="NCBI Taxonomy" id="392030"/>
    <lineage>
        <taxon>Eukaryota</taxon>
        <taxon>Metazoa</taxon>
        <taxon>Spiralia</taxon>
        <taxon>Gnathifera</taxon>
        <taxon>Rotifera</taxon>
        <taxon>Eurotatoria</taxon>
        <taxon>Bdelloidea</taxon>
        <taxon>Philodinida</taxon>
        <taxon>Philodinidae</taxon>
        <taxon>Rotaria</taxon>
    </lineage>
</organism>
<sequence length="47" mass="5848">HRLQLEEQLRQQLDNQRRIEEMHALDKKSNSDEKFNKLHEAYTKLRE</sequence>
<feature type="non-terminal residue" evidence="1">
    <location>
        <position position="1"/>
    </location>
</feature>
<proteinExistence type="predicted"/>